<evidence type="ECO:0000256" key="6">
    <source>
        <dbReference type="ARBA" id="ARBA00022660"/>
    </source>
</evidence>
<reference evidence="17" key="1">
    <citation type="journal article" date="2018" name="Mol. Phylogenet. Evol.">
        <title>Mitochondrial phylogenomics of the Hymenoptera.</title>
        <authorList>
            <person name="Tang P."/>
            <person name="Zhu J.C."/>
            <person name="Zheng B.Y."/>
            <person name="Wei S.J."/>
            <person name="Sharkey M."/>
            <person name="Chen X.X."/>
            <person name="Vogler A.P."/>
        </authorList>
    </citation>
    <scope>NUCLEOTIDE SEQUENCE</scope>
</reference>
<keyword evidence="13 16" id="KW-0472">Membrane</keyword>
<dbReference type="PANTHER" id="PTHR11435:SF1">
    <property type="entry name" value="NADH-UBIQUINONE OXIDOREDUCTASE CHAIN 6"/>
    <property type="match status" value="1"/>
</dbReference>
<comment type="subcellular location">
    <subcellularLocation>
        <location evidence="1">Mitochondrion membrane</location>
        <topology evidence="1">Multi-pass membrane protein</topology>
    </subcellularLocation>
</comment>
<keyword evidence="6" id="KW-0679">Respiratory chain</keyword>
<evidence type="ECO:0000256" key="8">
    <source>
        <dbReference type="ARBA" id="ARBA00022967"/>
    </source>
</evidence>
<feature type="transmembrane region" description="Helical" evidence="16">
    <location>
        <begin position="93"/>
        <end position="113"/>
    </location>
</feature>
<sequence length="190" mass="22942">MNKIFIYFNYYIILIFILINLTIPSKFFINNPLIMTLNLMMYIILMCMFMLNIINFSWYSYILFLIFIGGLMILFLYFTSISPNELNMTSWNWLMKLMLKITLILIMMSMMIYNMDMYLLFINISHYEVTNNNQLNTLILNKNLILNLNNIMNYPLNKITLFIMLYLLLTLIIIVKMIFNFNKPLRMTKI</sequence>
<dbReference type="EC" id="7.1.1.2" evidence="3"/>
<dbReference type="GO" id="GO:0031966">
    <property type="term" value="C:mitochondrial membrane"/>
    <property type="evidence" value="ECO:0007669"/>
    <property type="project" value="UniProtKB-SubCell"/>
</dbReference>
<evidence type="ECO:0000256" key="5">
    <source>
        <dbReference type="ARBA" id="ARBA00022448"/>
    </source>
</evidence>
<evidence type="ECO:0000256" key="1">
    <source>
        <dbReference type="ARBA" id="ARBA00004225"/>
    </source>
</evidence>
<feature type="transmembrane region" description="Helical" evidence="16">
    <location>
        <begin position="60"/>
        <end position="81"/>
    </location>
</feature>
<feature type="transmembrane region" description="Helical" evidence="16">
    <location>
        <begin position="6"/>
        <end position="23"/>
    </location>
</feature>
<keyword evidence="12 17" id="KW-0496">Mitochondrion</keyword>
<protein>
    <recommendedName>
        <fullName evidence="4">NADH-ubiquinone oxidoreductase chain 6</fullName>
        <ecNumber evidence="3">7.1.1.2</ecNumber>
    </recommendedName>
    <alternativeName>
        <fullName evidence="14">NADH dehydrogenase subunit 6</fullName>
    </alternativeName>
</protein>
<evidence type="ECO:0000256" key="11">
    <source>
        <dbReference type="ARBA" id="ARBA00023027"/>
    </source>
</evidence>
<gene>
    <name evidence="17" type="primary">nad6</name>
</gene>
<evidence type="ECO:0000256" key="10">
    <source>
        <dbReference type="ARBA" id="ARBA00022989"/>
    </source>
</evidence>
<dbReference type="PANTHER" id="PTHR11435">
    <property type="entry name" value="NADH UBIQUINONE OXIDOREDUCTASE SUBUNIT ND6"/>
    <property type="match status" value="1"/>
</dbReference>
<dbReference type="AlphaFoldDB" id="A0A3Q8U9X5"/>
<accession>A0A3Q8U9X5</accession>
<evidence type="ECO:0000256" key="13">
    <source>
        <dbReference type="ARBA" id="ARBA00023136"/>
    </source>
</evidence>
<evidence type="ECO:0000256" key="12">
    <source>
        <dbReference type="ARBA" id="ARBA00023128"/>
    </source>
</evidence>
<feature type="transmembrane region" description="Helical" evidence="16">
    <location>
        <begin position="35"/>
        <end position="54"/>
    </location>
</feature>
<keyword evidence="5" id="KW-0813">Transport</keyword>
<evidence type="ECO:0000256" key="16">
    <source>
        <dbReference type="SAM" id="Phobius"/>
    </source>
</evidence>
<evidence type="ECO:0000256" key="2">
    <source>
        <dbReference type="ARBA" id="ARBA00005698"/>
    </source>
</evidence>
<keyword evidence="7 16" id="KW-0812">Transmembrane</keyword>
<comment type="similarity">
    <text evidence="2">Belongs to the complex I subunit 6 family.</text>
</comment>
<name>A0A3Q8U9X5_9HYME</name>
<organism evidence="17">
    <name type="scientific">Aulacus sinensis</name>
    <dbReference type="NCBI Taxonomy" id="2491146"/>
    <lineage>
        <taxon>Eukaryota</taxon>
        <taxon>Metazoa</taxon>
        <taxon>Ecdysozoa</taxon>
        <taxon>Arthropoda</taxon>
        <taxon>Hexapoda</taxon>
        <taxon>Insecta</taxon>
        <taxon>Pterygota</taxon>
        <taxon>Neoptera</taxon>
        <taxon>Endopterygota</taxon>
        <taxon>Hymenoptera</taxon>
        <taxon>Apocrita</taxon>
        <taxon>Evanioidea</taxon>
        <taxon>Aulacidae</taxon>
        <taxon>Aulacus</taxon>
    </lineage>
</organism>
<evidence type="ECO:0000256" key="3">
    <source>
        <dbReference type="ARBA" id="ARBA00012944"/>
    </source>
</evidence>
<evidence type="ECO:0000256" key="4">
    <source>
        <dbReference type="ARBA" id="ARBA00021095"/>
    </source>
</evidence>
<geneLocation type="mitochondrion" evidence="17"/>
<evidence type="ECO:0000256" key="7">
    <source>
        <dbReference type="ARBA" id="ARBA00022692"/>
    </source>
</evidence>
<dbReference type="GO" id="GO:0008137">
    <property type="term" value="F:NADH dehydrogenase (ubiquinone) activity"/>
    <property type="evidence" value="ECO:0007669"/>
    <property type="project" value="UniProtKB-EC"/>
</dbReference>
<dbReference type="EMBL" id="MG923485">
    <property type="protein sequence ID" value="AZL93113.1"/>
    <property type="molecule type" value="Genomic_DNA"/>
</dbReference>
<proteinExistence type="inferred from homology"/>
<dbReference type="InterPro" id="IPR050269">
    <property type="entry name" value="ComplexI_Subunit6"/>
</dbReference>
<evidence type="ECO:0000256" key="9">
    <source>
        <dbReference type="ARBA" id="ARBA00022982"/>
    </source>
</evidence>
<evidence type="ECO:0000256" key="14">
    <source>
        <dbReference type="ARBA" id="ARBA00031019"/>
    </source>
</evidence>
<keyword evidence="10 16" id="KW-1133">Transmembrane helix</keyword>
<feature type="transmembrane region" description="Helical" evidence="16">
    <location>
        <begin position="159"/>
        <end position="179"/>
    </location>
</feature>
<keyword evidence="11" id="KW-0520">NAD</keyword>
<comment type="catalytic activity">
    <reaction evidence="15">
        <text>a ubiquinone + NADH + 5 H(+)(in) = a ubiquinol + NAD(+) + 4 H(+)(out)</text>
        <dbReference type="Rhea" id="RHEA:29091"/>
        <dbReference type="Rhea" id="RHEA-COMP:9565"/>
        <dbReference type="Rhea" id="RHEA-COMP:9566"/>
        <dbReference type="ChEBI" id="CHEBI:15378"/>
        <dbReference type="ChEBI" id="CHEBI:16389"/>
        <dbReference type="ChEBI" id="CHEBI:17976"/>
        <dbReference type="ChEBI" id="CHEBI:57540"/>
        <dbReference type="ChEBI" id="CHEBI:57945"/>
        <dbReference type="EC" id="7.1.1.2"/>
    </reaction>
</comment>
<evidence type="ECO:0000313" key="17">
    <source>
        <dbReference type="EMBL" id="AZL93113.1"/>
    </source>
</evidence>
<keyword evidence="9" id="KW-0249">Electron transport</keyword>
<keyword evidence="8" id="KW-1278">Translocase</keyword>
<evidence type="ECO:0000256" key="15">
    <source>
        <dbReference type="ARBA" id="ARBA00049551"/>
    </source>
</evidence>